<dbReference type="PANTHER" id="PTHR42643">
    <property type="entry name" value="IONOTROPIC RECEPTOR 20A-RELATED"/>
    <property type="match status" value="1"/>
</dbReference>
<dbReference type="InterPro" id="IPR052192">
    <property type="entry name" value="Insect_Ionotropic_Sensory_Rcpt"/>
</dbReference>
<dbReference type="Pfam" id="PF00060">
    <property type="entry name" value="Lig_chan"/>
    <property type="match status" value="1"/>
</dbReference>
<evidence type="ECO:0000256" key="3">
    <source>
        <dbReference type="ARBA" id="ARBA00022475"/>
    </source>
</evidence>
<keyword evidence="6 9" id="KW-0472">Membrane</keyword>
<proteinExistence type="inferred from homology"/>
<dbReference type="Proteomes" id="UP000827092">
    <property type="component" value="Unassembled WGS sequence"/>
</dbReference>
<keyword evidence="7" id="KW-0675">Receptor</keyword>
<feature type="domain" description="Ionotropic glutamate receptor C-terminal" evidence="10">
    <location>
        <begin position="53"/>
        <end position="186"/>
    </location>
</feature>
<dbReference type="InterPro" id="IPR001320">
    <property type="entry name" value="Iontro_rcpt_C"/>
</dbReference>
<keyword evidence="5 9" id="KW-1133">Transmembrane helix</keyword>
<comment type="caution">
    <text evidence="11">The sequence shown here is derived from an EMBL/GenBank/DDBJ whole genome shotgun (WGS) entry which is preliminary data.</text>
</comment>
<evidence type="ECO:0000313" key="12">
    <source>
        <dbReference type="Proteomes" id="UP000827092"/>
    </source>
</evidence>
<keyword evidence="12" id="KW-1185">Reference proteome</keyword>
<feature type="non-terminal residue" evidence="11">
    <location>
        <position position="1"/>
    </location>
</feature>
<name>A0AAV6V587_9ARAC</name>
<evidence type="ECO:0000259" key="10">
    <source>
        <dbReference type="Pfam" id="PF00060"/>
    </source>
</evidence>
<feature type="transmembrane region" description="Helical" evidence="9">
    <location>
        <begin position="115"/>
        <end position="139"/>
    </location>
</feature>
<evidence type="ECO:0000256" key="8">
    <source>
        <dbReference type="ARBA" id="ARBA00023180"/>
    </source>
</evidence>
<dbReference type="AlphaFoldDB" id="A0AAV6V587"/>
<evidence type="ECO:0000256" key="5">
    <source>
        <dbReference type="ARBA" id="ARBA00022989"/>
    </source>
</evidence>
<dbReference type="GO" id="GO:0050906">
    <property type="term" value="P:detection of stimulus involved in sensory perception"/>
    <property type="evidence" value="ECO:0007669"/>
    <property type="project" value="UniProtKB-ARBA"/>
</dbReference>
<dbReference type="SUPFAM" id="SSF53850">
    <property type="entry name" value="Periplasmic binding protein-like II"/>
    <property type="match status" value="1"/>
</dbReference>
<keyword evidence="3" id="KW-1003">Cell membrane</keyword>
<comment type="similarity">
    <text evidence="2">Belongs to the glutamate-gated ion channel (TC 1.A.10.1) family.</text>
</comment>
<evidence type="ECO:0000256" key="9">
    <source>
        <dbReference type="SAM" id="Phobius"/>
    </source>
</evidence>
<feature type="transmembrane region" description="Helical" evidence="9">
    <location>
        <begin position="311"/>
        <end position="332"/>
    </location>
</feature>
<keyword evidence="8" id="KW-0325">Glycoprotein</keyword>
<dbReference type="PANTHER" id="PTHR42643:SF24">
    <property type="entry name" value="IONOTROPIC RECEPTOR 60A"/>
    <property type="match status" value="1"/>
</dbReference>
<evidence type="ECO:0000256" key="6">
    <source>
        <dbReference type="ARBA" id="ARBA00023136"/>
    </source>
</evidence>
<protein>
    <recommendedName>
        <fullName evidence="10">Ionotropic glutamate receptor C-terminal domain-containing protein</fullName>
    </recommendedName>
</protein>
<evidence type="ECO:0000313" key="11">
    <source>
        <dbReference type="EMBL" id="KAG8191849.1"/>
    </source>
</evidence>
<dbReference type="EMBL" id="JAFNEN010000150">
    <property type="protein sequence ID" value="KAG8191849.1"/>
    <property type="molecule type" value="Genomic_DNA"/>
</dbReference>
<dbReference type="Gene3D" id="1.10.287.70">
    <property type="match status" value="1"/>
</dbReference>
<reference evidence="11 12" key="1">
    <citation type="journal article" date="2022" name="Nat. Ecol. Evol.">
        <title>A masculinizing supergene underlies an exaggerated male reproductive morph in a spider.</title>
        <authorList>
            <person name="Hendrickx F."/>
            <person name="De Corte Z."/>
            <person name="Sonet G."/>
            <person name="Van Belleghem S.M."/>
            <person name="Kostlbacher S."/>
            <person name="Vangestel C."/>
        </authorList>
    </citation>
    <scope>NUCLEOTIDE SEQUENCE [LARGE SCALE GENOMIC DNA]</scope>
    <source>
        <strain evidence="11">W744_W776</strain>
    </source>
</reference>
<gene>
    <name evidence="11" type="ORF">JTE90_019785</name>
</gene>
<dbReference type="GO" id="GO:0005886">
    <property type="term" value="C:plasma membrane"/>
    <property type="evidence" value="ECO:0007669"/>
    <property type="project" value="UniProtKB-SubCell"/>
</dbReference>
<organism evidence="11 12">
    <name type="scientific">Oedothorax gibbosus</name>
    <dbReference type="NCBI Taxonomy" id="931172"/>
    <lineage>
        <taxon>Eukaryota</taxon>
        <taxon>Metazoa</taxon>
        <taxon>Ecdysozoa</taxon>
        <taxon>Arthropoda</taxon>
        <taxon>Chelicerata</taxon>
        <taxon>Arachnida</taxon>
        <taxon>Araneae</taxon>
        <taxon>Araneomorphae</taxon>
        <taxon>Entelegynae</taxon>
        <taxon>Araneoidea</taxon>
        <taxon>Linyphiidae</taxon>
        <taxon>Erigoninae</taxon>
        <taxon>Oedothorax</taxon>
    </lineage>
</organism>
<feature type="transmembrane region" description="Helical" evidence="9">
    <location>
        <begin position="52"/>
        <end position="72"/>
    </location>
</feature>
<comment type="subcellular location">
    <subcellularLocation>
        <location evidence="1">Cell membrane</location>
        <topology evidence="1">Multi-pass membrane protein</topology>
    </subcellularLocation>
</comment>
<accession>A0AAV6V587</accession>
<sequence length="350" mass="39801">EIDMTVARMAQTWDRTLVVDYSFPYLLDTAGFVTAAPGIRKGDFPFIEPFHVMVWCFLLLSLAISSMIIYFLSCPKRHKESWIRGWITESYKLMTLLLGQGSYASYQKTRVQAFMYLWILSKVVLVFSYCSILLSFLMVPRMETPLRTVQELKEAVVGGKCQFTTFRGTNYMTLINESTTGVLKVLGDHIRSHPENVLSLRDEGLAKILAQNRLVVLLSRTYFRYAASEFGSDRFHMPEDNFGHSPSCIVMKKGLGMVERINRLIHRVTEAGIVDKQLDYLAFRTRLKHAKAASAPASTKRSLSFTDIQTAVQLLGAGLLAGTCCLIGEICIHRRQTSRKKRKRRGRKAF</sequence>
<evidence type="ECO:0000256" key="4">
    <source>
        <dbReference type="ARBA" id="ARBA00022692"/>
    </source>
</evidence>
<dbReference type="GO" id="GO:0015276">
    <property type="term" value="F:ligand-gated monoatomic ion channel activity"/>
    <property type="evidence" value="ECO:0007669"/>
    <property type="project" value="InterPro"/>
</dbReference>
<keyword evidence="4 9" id="KW-0812">Transmembrane</keyword>
<evidence type="ECO:0000256" key="2">
    <source>
        <dbReference type="ARBA" id="ARBA00008685"/>
    </source>
</evidence>
<evidence type="ECO:0000256" key="7">
    <source>
        <dbReference type="ARBA" id="ARBA00023170"/>
    </source>
</evidence>
<evidence type="ECO:0000256" key="1">
    <source>
        <dbReference type="ARBA" id="ARBA00004651"/>
    </source>
</evidence>